<dbReference type="Gene3D" id="3.30.70.330">
    <property type="match status" value="1"/>
</dbReference>
<protein>
    <recommendedName>
        <fullName evidence="1">RRM domain-containing protein</fullName>
    </recommendedName>
</protein>
<reference evidence="2 3" key="1">
    <citation type="journal article" date="2023" name="Plants (Basel)">
        <title>Bridging the Gap: Combining Genomics and Transcriptomics Approaches to Understand Stylosanthes scabra, an Orphan Legume from the Brazilian Caatinga.</title>
        <authorList>
            <person name="Ferreira-Neto J.R.C."/>
            <person name="da Silva M.D."/>
            <person name="Binneck E."/>
            <person name="de Melo N.F."/>
            <person name="da Silva R.H."/>
            <person name="de Melo A.L.T.M."/>
            <person name="Pandolfi V."/>
            <person name="Bustamante F.O."/>
            <person name="Brasileiro-Vidal A.C."/>
            <person name="Benko-Iseppon A.M."/>
        </authorList>
    </citation>
    <scope>NUCLEOTIDE SEQUENCE [LARGE SCALE GENOMIC DNA]</scope>
    <source>
        <tissue evidence="2">Leaves</tissue>
    </source>
</reference>
<evidence type="ECO:0000259" key="1">
    <source>
        <dbReference type="Pfam" id="PF00076"/>
    </source>
</evidence>
<dbReference type="SUPFAM" id="SSF54928">
    <property type="entry name" value="RNA-binding domain, RBD"/>
    <property type="match status" value="1"/>
</dbReference>
<organism evidence="2 3">
    <name type="scientific">Stylosanthes scabra</name>
    <dbReference type="NCBI Taxonomy" id="79078"/>
    <lineage>
        <taxon>Eukaryota</taxon>
        <taxon>Viridiplantae</taxon>
        <taxon>Streptophyta</taxon>
        <taxon>Embryophyta</taxon>
        <taxon>Tracheophyta</taxon>
        <taxon>Spermatophyta</taxon>
        <taxon>Magnoliopsida</taxon>
        <taxon>eudicotyledons</taxon>
        <taxon>Gunneridae</taxon>
        <taxon>Pentapetalae</taxon>
        <taxon>rosids</taxon>
        <taxon>fabids</taxon>
        <taxon>Fabales</taxon>
        <taxon>Fabaceae</taxon>
        <taxon>Papilionoideae</taxon>
        <taxon>50 kb inversion clade</taxon>
        <taxon>dalbergioids sensu lato</taxon>
        <taxon>Dalbergieae</taxon>
        <taxon>Pterocarpus clade</taxon>
        <taxon>Stylosanthes</taxon>
    </lineage>
</organism>
<dbReference type="EMBL" id="JASCZI010031816">
    <property type="protein sequence ID" value="MED6127481.1"/>
    <property type="molecule type" value="Genomic_DNA"/>
</dbReference>
<proteinExistence type="predicted"/>
<keyword evidence="3" id="KW-1185">Reference proteome</keyword>
<gene>
    <name evidence="2" type="ORF">PIB30_088494</name>
</gene>
<accession>A0ABU6RTM0</accession>
<dbReference type="Proteomes" id="UP001341840">
    <property type="component" value="Unassembled WGS sequence"/>
</dbReference>
<dbReference type="InterPro" id="IPR035979">
    <property type="entry name" value="RBD_domain_sf"/>
</dbReference>
<sequence>MSAGVRIVEVSEREIHGERSGYAGVRRGRKEVGLYPVFKVVTKRELYKEFEKDGYITDVIVSRKKRKKTMSLFAFIRYNSYGGAMRTIDRLNEEWKGTRKNECRDIGPHKCLITFDSPKIKDEAFQSKLLNETFDEIRLC</sequence>
<evidence type="ECO:0000313" key="3">
    <source>
        <dbReference type="Proteomes" id="UP001341840"/>
    </source>
</evidence>
<comment type="caution">
    <text evidence="2">The sequence shown here is derived from an EMBL/GenBank/DDBJ whole genome shotgun (WGS) entry which is preliminary data.</text>
</comment>
<dbReference type="Pfam" id="PF00076">
    <property type="entry name" value="RRM_1"/>
    <property type="match status" value="1"/>
</dbReference>
<name>A0ABU6RTM0_9FABA</name>
<feature type="domain" description="RRM" evidence="1">
    <location>
        <begin position="41"/>
        <end position="97"/>
    </location>
</feature>
<dbReference type="InterPro" id="IPR012677">
    <property type="entry name" value="Nucleotide-bd_a/b_plait_sf"/>
</dbReference>
<dbReference type="InterPro" id="IPR000504">
    <property type="entry name" value="RRM_dom"/>
</dbReference>
<evidence type="ECO:0000313" key="2">
    <source>
        <dbReference type="EMBL" id="MED6127481.1"/>
    </source>
</evidence>